<dbReference type="PANTHER" id="PTHR34472:SF1">
    <property type="entry name" value="SULFUR CARRIER PROTEIN THIS"/>
    <property type="match status" value="1"/>
</dbReference>
<dbReference type="InterPro" id="IPR012675">
    <property type="entry name" value="Beta-grasp_dom_sf"/>
</dbReference>
<dbReference type="Proteomes" id="UP000061135">
    <property type="component" value="Chromosome"/>
</dbReference>
<dbReference type="InterPro" id="IPR003749">
    <property type="entry name" value="ThiS/MoaD-like"/>
</dbReference>
<dbReference type="Pfam" id="PF02597">
    <property type="entry name" value="ThiS"/>
    <property type="match status" value="1"/>
</dbReference>
<dbReference type="Gene3D" id="3.10.20.30">
    <property type="match status" value="1"/>
</dbReference>
<dbReference type="InterPro" id="IPR010035">
    <property type="entry name" value="Thi_S"/>
</dbReference>
<dbReference type="SUPFAM" id="SSF54285">
    <property type="entry name" value="MoaD/ThiS"/>
    <property type="match status" value="1"/>
</dbReference>
<accession>A0A0E3ZLD7</accession>
<reference evidence="1 2" key="1">
    <citation type="submission" date="2014-03" db="EMBL/GenBank/DDBJ databases">
        <title>Genome of Polynucleobacter strain MWH-MoK4.</title>
        <authorList>
            <person name="Hahn M.W."/>
        </authorList>
    </citation>
    <scope>NUCLEOTIDE SEQUENCE [LARGE SCALE GENOMIC DNA]</scope>
    <source>
        <strain evidence="1 2">MWH-MoK4</strain>
    </source>
</reference>
<organism evidence="1 2">
    <name type="scientific">Polynucleobacter duraquae</name>
    <dbReference type="NCBI Taxonomy" id="1835254"/>
    <lineage>
        <taxon>Bacteria</taxon>
        <taxon>Pseudomonadati</taxon>
        <taxon>Pseudomonadota</taxon>
        <taxon>Betaproteobacteria</taxon>
        <taxon>Burkholderiales</taxon>
        <taxon>Burkholderiaceae</taxon>
        <taxon>Polynucleobacter</taxon>
    </lineage>
</organism>
<sequence length="65" mass="7207">MRIMVNQVAKEVPDQSTIDDVLILIDAKPPFAVAINYEFVPKTRHAEEVLREGDEMEVIAPVTGG</sequence>
<dbReference type="CDD" id="cd00565">
    <property type="entry name" value="Ubl_ThiS"/>
    <property type="match status" value="1"/>
</dbReference>
<keyword evidence="2" id="KW-1185">Reference proteome</keyword>
<evidence type="ECO:0000313" key="2">
    <source>
        <dbReference type="Proteomes" id="UP000061135"/>
    </source>
</evidence>
<gene>
    <name evidence="1" type="ORF">CL55_00009990</name>
</gene>
<dbReference type="NCBIfam" id="TIGR01683">
    <property type="entry name" value="thiS"/>
    <property type="match status" value="1"/>
</dbReference>
<protein>
    <submittedName>
        <fullName evidence="1">Thiamine biosynthesis protein ThiS</fullName>
    </submittedName>
</protein>
<dbReference type="PATRIC" id="fig|576611.7.peg.1015"/>
<dbReference type="AlphaFoldDB" id="A0A0E3ZLD7"/>
<dbReference type="OrthoDB" id="9800283at2"/>
<evidence type="ECO:0000313" key="1">
    <source>
        <dbReference type="EMBL" id="AKD25332.1"/>
    </source>
</evidence>
<dbReference type="HOGENOM" id="CLU_174611_2_0_4"/>
<dbReference type="EMBL" id="CP007501">
    <property type="protein sequence ID" value="AKD25332.1"/>
    <property type="molecule type" value="Genomic_DNA"/>
</dbReference>
<proteinExistence type="predicted"/>
<dbReference type="RefSeq" id="WP_046330133.1">
    <property type="nucleotide sequence ID" value="NZ_CP007501.1"/>
</dbReference>
<dbReference type="InterPro" id="IPR016155">
    <property type="entry name" value="Mopterin_synth/thiamin_S_b"/>
</dbReference>
<name>A0A0E3ZLD7_9BURK</name>
<dbReference type="KEGG" id="pdq:CL55_00009990"/>
<dbReference type="PANTHER" id="PTHR34472">
    <property type="entry name" value="SULFUR CARRIER PROTEIN THIS"/>
    <property type="match status" value="1"/>
</dbReference>
<dbReference type="STRING" id="1835254.CL55_00009990"/>